<dbReference type="OrthoDB" id="1903764at2"/>
<dbReference type="STRING" id="246786.GS18_0200450"/>
<protein>
    <recommendedName>
        <fullName evidence="3">Polyketide cyclase</fullName>
    </recommendedName>
</protein>
<name>A0A084H1N8_METID</name>
<dbReference type="SUPFAM" id="SSF55961">
    <property type="entry name" value="Bet v1-like"/>
    <property type="match status" value="1"/>
</dbReference>
<evidence type="ECO:0008006" key="3">
    <source>
        <dbReference type="Google" id="ProtNLM"/>
    </source>
</evidence>
<evidence type="ECO:0000313" key="2">
    <source>
        <dbReference type="Proteomes" id="UP000028549"/>
    </source>
</evidence>
<keyword evidence="2" id="KW-1185">Reference proteome</keyword>
<dbReference type="InterPro" id="IPR023393">
    <property type="entry name" value="START-like_dom_sf"/>
</dbReference>
<dbReference type="Pfam" id="PF10604">
    <property type="entry name" value="Polyketide_cyc2"/>
    <property type="match status" value="1"/>
</dbReference>
<dbReference type="Gene3D" id="3.30.530.20">
    <property type="match status" value="1"/>
</dbReference>
<dbReference type="EMBL" id="JNVC02000001">
    <property type="protein sequence ID" value="KEZ53500.1"/>
    <property type="molecule type" value="Genomic_DNA"/>
</dbReference>
<evidence type="ECO:0000313" key="1">
    <source>
        <dbReference type="EMBL" id="KEZ53500.1"/>
    </source>
</evidence>
<accession>A0A084H1N8</accession>
<dbReference type="InterPro" id="IPR019587">
    <property type="entry name" value="Polyketide_cyclase/dehydratase"/>
</dbReference>
<dbReference type="AlphaFoldDB" id="A0A084H1N8"/>
<proteinExistence type="predicted"/>
<dbReference type="RefSeq" id="WP_029565152.1">
    <property type="nucleotide sequence ID" value="NZ_JNVC02000001.1"/>
</dbReference>
<dbReference type="Proteomes" id="UP000028549">
    <property type="component" value="Unassembled WGS sequence"/>
</dbReference>
<organism evidence="1 2">
    <name type="scientific">Metabacillus indicus</name>
    <name type="common">Bacillus indicus</name>
    <dbReference type="NCBI Taxonomy" id="246786"/>
    <lineage>
        <taxon>Bacteria</taxon>
        <taxon>Bacillati</taxon>
        <taxon>Bacillota</taxon>
        <taxon>Bacilli</taxon>
        <taxon>Bacillales</taxon>
        <taxon>Bacillaceae</taxon>
        <taxon>Metabacillus</taxon>
    </lineage>
</organism>
<comment type="caution">
    <text evidence="1">The sequence shown here is derived from an EMBL/GenBank/DDBJ whole genome shotgun (WGS) entry which is preliminary data.</text>
</comment>
<reference evidence="1 2" key="1">
    <citation type="journal article" date="2005" name="Int. J. Syst. Evol. Microbiol.">
        <title>Bacillus cibi sp. nov., isolated from jeotgal, a traditional Korean fermented seafood.</title>
        <authorList>
            <person name="Yoon J.H."/>
            <person name="Lee C.H."/>
            <person name="Oh T.K."/>
        </authorList>
    </citation>
    <scope>NUCLEOTIDE SEQUENCE [LARGE SCALE GENOMIC DNA]</scope>
    <source>
        <strain evidence="1 2">DSM 16189</strain>
    </source>
</reference>
<gene>
    <name evidence="1" type="ORF">GS18_0200450</name>
</gene>
<sequence length="149" mass="16778">MSAFHDEATIDAPIEEAFAFAANPENAVQFMENVIKVEKLTDGPAAAGSKYRETREIRGRQASAVIEFTEYVPSAKFSVKSEMNGMETVYHYSFTKAGNQTVIRFECEITAKTLKMKLIKPVFVKIMKKEDGDHLKHLKKAIEAQKQSE</sequence>